<dbReference type="Proteomes" id="UP000215509">
    <property type="component" value="Unassembled WGS sequence"/>
</dbReference>
<dbReference type="InterPro" id="IPR029052">
    <property type="entry name" value="Metallo-depent_PP-like"/>
</dbReference>
<dbReference type="GO" id="GO:0005737">
    <property type="term" value="C:cytoplasm"/>
    <property type="evidence" value="ECO:0007669"/>
    <property type="project" value="TreeGrafter"/>
</dbReference>
<feature type="domain" description="Calcineurin-like phosphoesterase" evidence="1">
    <location>
        <begin position="3"/>
        <end position="190"/>
    </location>
</feature>
<accession>A0A229UQY6</accession>
<sequence>MQRTIAISDIHGCYAEFNRLLQSLSYTPDEDRLILLGDYVDRGPNSREVLDQLTAMACHGNVVMLRGNHDQRFIDWMSNDDPLTQAKFVEHGGLATIQSYCGEEWSSIRWDDEKVSLLKEWIQSRYAAHLDLLSRLPLYYEDEHHIYVHAGLNPAYPQWQEQPERDFMWIRAPFYNQPTVVSKVVVFGHTQTMELHDQSNIWFGGDKIGLDGGCAYGYQLNALQIREPLAYQSFCVPAEGKARNERAVG</sequence>
<gene>
    <name evidence="2" type="ORF">CF651_14270</name>
</gene>
<dbReference type="Pfam" id="PF00149">
    <property type="entry name" value="Metallophos"/>
    <property type="match status" value="1"/>
</dbReference>
<evidence type="ECO:0000259" key="1">
    <source>
        <dbReference type="Pfam" id="PF00149"/>
    </source>
</evidence>
<evidence type="ECO:0000313" key="3">
    <source>
        <dbReference type="Proteomes" id="UP000215509"/>
    </source>
</evidence>
<proteinExistence type="predicted"/>
<dbReference type="EMBL" id="NMQW01000020">
    <property type="protein sequence ID" value="OXM85661.1"/>
    <property type="molecule type" value="Genomic_DNA"/>
</dbReference>
<keyword evidence="3" id="KW-1185">Reference proteome</keyword>
<dbReference type="InterPro" id="IPR006186">
    <property type="entry name" value="Ser/Thr-sp_prot-phosphatase"/>
</dbReference>
<dbReference type="InterPro" id="IPR050126">
    <property type="entry name" value="Ap4A_hydrolase"/>
</dbReference>
<name>A0A229UQY6_9BACL</name>
<protein>
    <submittedName>
        <fullName evidence="2">Serine/threonine protein phosphatase</fullName>
    </submittedName>
</protein>
<dbReference type="GO" id="GO:0008803">
    <property type="term" value="F:bis(5'-nucleosyl)-tetraphosphatase (symmetrical) activity"/>
    <property type="evidence" value="ECO:0007669"/>
    <property type="project" value="TreeGrafter"/>
</dbReference>
<dbReference type="OrthoDB" id="384253at2"/>
<organism evidence="2 3">
    <name type="scientific">Paenibacillus rigui</name>
    <dbReference type="NCBI Taxonomy" id="554312"/>
    <lineage>
        <taxon>Bacteria</taxon>
        <taxon>Bacillati</taxon>
        <taxon>Bacillota</taxon>
        <taxon>Bacilli</taxon>
        <taxon>Bacillales</taxon>
        <taxon>Paenibacillaceae</taxon>
        <taxon>Paenibacillus</taxon>
    </lineage>
</organism>
<dbReference type="InterPro" id="IPR004843">
    <property type="entry name" value="Calcineurin-like_PHP"/>
</dbReference>
<dbReference type="CDD" id="cd00144">
    <property type="entry name" value="MPP_PPP_family"/>
    <property type="match status" value="1"/>
</dbReference>
<reference evidence="2 3" key="1">
    <citation type="submission" date="2017-07" db="EMBL/GenBank/DDBJ databases">
        <title>Genome sequencing and assembly of Paenibacillus rigui.</title>
        <authorList>
            <person name="Mayilraj S."/>
        </authorList>
    </citation>
    <scope>NUCLEOTIDE SEQUENCE [LARGE SCALE GENOMIC DNA]</scope>
    <source>
        <strain evidence="2 3">JCM 16352</strain>
    </source>
</reference>
<evidence type="ECO:0000313" key="2">
    <source>
        <dbReference type="EMBL" id="OXM85661.1"/>
    </source>
</evidence>
<dbReference type="PRINTS" id="PR00114">
    <property type="entry name" value="STPHPHTASE"/>
</dbReference>
<comment type="caution">
    <text evidence="2">The sequence shown here is derived from an EMBL/GenBank/DDBJ whole genome shotgun (WGS) entry which is preliminary data.</text>
</comment>
<dbReference type="AlphaFoldDB" id="A0A229UQY6"/>
<dbReference type="GO" id="GO:0110154">
    <property type="term" value="P:RNA decapping"/>
    <property type="evidence" value="ECO:0007669"/>
    <property type="project" value="TreeGrafter"/>
</dbReference>
<dbReference type="PANTHER" id="PTHR42850">
    <property type="entry name" value="METALLOPHOSPHOESTERASE"/>
    <property type="match status" value="1"/>
</dbReference>
<dbReference type="Gene3D" id="3.60.21.10">
    <property type="match status" value="1"/>
</dbReference>
<dbReference type="PANTHER" id="PTHR42850:SF4">
    <property type="entry name" value="ZINC-DEPENDENT ENDOPOLYPHOSPHATASE"/>
    <property type="match status" value="1"/>
</dbReference>
<dbReference type="GO" id="GO:0016791">
    <property type="term" value="F:phosphatase activity"/>
    <property type="evidence" value="ECO:0007669"/>
    <property type="project" value="TreeGrafter"/>
</dbReference>
<dbReference type="SUPFAM" id="SSF56300">
    <property type="entry name" value="Metallo-dependent phosphatases"/>
    <property type="match status" value="1"/>
</dbReference>